<dbReference type="SUPFAM" id="SSF81901">
    <property type="entry name" value="HCP-like"/>
    <property type="match status" value="1"/>
</dbReference>
<dbReference type="SUPFAM" id="SSF53756">
    <property type="entry name" value="UDP-Glycosyltransferase/glycogen phosphorylase"/>
    <property type="match status" value="1"/>
</dbReference>
<dbReference type="CDD" id="cd03801">
    <property type="entry name" value="GT4_PimA-like"/>
    <property type="match status" value="1"/>
</dbReference>
<dbReference type="PANTHER" id="PTHR46401">
    <property type="entry name" value="GLYCOSYLTRANSFERASE WBBK-RELATED"/>
    <property type="match status" value="1"/>
</dbReference>
<dbReference type="AlphaFoldDB" id="A0A6C0CZW3"/>
<dbReference type="Gene3D" id="1.25.40.10">
    <property type="entry name" value="Tetratricopeptide repeat domain"/>
    <property type="match status" value="1"/>
</dbReference>
<reference evidence="2" key="1">
    <citation type="journal article" date="2020" name="Nature">
        <title>Giant virus diversity and host interactions through global metagenomics.</title>
        <authorList>
            <person name="Schulz F."/>
            <person name="Roux S."/>
            <person name="Paez-Espino D."/>
            <person name="Jungbluth S."/>
            <person name="Walsh D.A."/>
            <person name="Denef V.J."/>
            <person name="McMahon K.D."/>
            <person name="Konstantinidis K.T."/>
            <person name="Eloe-Fadrosh E.A."/>
            <person name="Kyrpides N.C."/>
            <person name="Woyke T."/>
        </authorList>
    </citation>
    <scope>NUCLEOTIDE SEQUENCE</scope>
    <source>
        <strain evidence="2">GVMAG-M-3300023174-102</strain>
    </source>
</reference>
<dbReference type="Gene3D" id="3.40.50.2000">
    <property type="entry name" value="Glycogen Phosphorylase B"/>
    <property type="match status" value="1"/>
</dbReference>
<dbReference type="GO" id="GO:0016757">
    <property type="term" value="F:glycosyltransferase activity"/>
    <property type="evidence" value="ECO:0007669"/>
    <property type="project" value="TreeGrafter"/>
</dbReference>
<proteinExistence type="predicted"/>
<accession>A0A6C0CZW3</accession>
<dbReference type="Pfam" id="PF13692">
    <property type="entry name" value="Glyco_trans_1_4"/>
    <property type="match status" value="1"/>
</dbReference>
<sequence>MSKQIISDASWLPLRVYSGVADNERKDAFTRDISEFGDRILIDKNPGDTNYTIFKFHIWSVYVHFSIINNFIQKFNYCIIGKELKYDNLINLLIMVKNAGDGFRDILIRNLPYIDRWTILDTGSTDNTIAIIKDVLKGKRGNLYQESFINFRDSRNRLLELAGTDCAFNIMLDDTYVLNGDLRGFLSFVRGDDVADSYSLVIEGVDVLYTSNRITKSSRGLKYINIIHEIIQTENNINISIPHKVAYITDVISPYMTRRTTERKDKDIGLLYNIIRENPLDYRAYYYLADSYILKQNWPLALKYFKERAKYRDKGNLMEVQNSLYYIAVISHNYMNEKWAECHQLYLDCYNFDTTRSESLYFIAKHYLDNGNRDIGTMYLKKAYSIPFPEITMTVRKDIYNYYIPFDLMNLCYENGDYSLGEHCCVKVLSFKNDDQLARRWYDIFKLLNKNKSGVKQKLRFTVNDQLLISFVCPGGWDSWDGETLHTRGLGGSETFVVKYAEGIAKMTDNKVIVFCNCAKNYREYNGVFYINIEEYTDFSKNYYIDYVFINRYAEYVPISVVNKIENIYLILHDLLLPCTIIPNVPSLKAVLCISEWHKKHFLQQFSLFKNKTQVISYGVDLSSFLIKKRQRYNFIYPSFPNRGLLQLLQMFPKIRRKYPSAVLNIFCDLDHKWTNSHSADLIAYIKDLLKEQKHSVINHGWVNYTTLREFWSCAHVWLYPTTYVETCCLTAYEAAASKTLVVSNNGAGLDESIGERGLVVPGDSRLEEWQNECLEKLFNLLDNEPKEEERLINTNYEWINTKKYDLLIEDFINRFL</sequence>
<keyword evidence="1" id="KW-0808">Transferase</keyword>
<protein>
    <recommendedName>
        <fullName evidence="3">Glycosyl transferase family 1 domain-containing protein</fullName>
    </recommendedName>
</protein>
<name>A0A6C0CZW3_9ZZZZ</name>
<dbReference type="EMBL" id="MN739515">
    <property type="protein sequence ID" value="QHT09753.1"/>
    <property type="molecule type" value="Genomic_DNA"/>
</dbReference>
<dbReference type="InterPro" id="IPR011990">
    <property type="entry name" value="TPR-like_helical_dom_sf"/>
</dbReference>
<organism evidence="2">
    <name type="scientific">viral metagenome</name>
    <dbReference type="NCBI Taxonomy" id="1070528"/>
    <lineage>
        <taxon>unclassified sequences</taxon>
        <taxon>metagenomes</taxon>
        <taxon>organismal metagenomes</taxon>
    </lineage>
</organism>
<dbReference type="GO" id="GO:0009103">
    <property type="term" value="P:lipopolysaccharide biosynthetic process"/>
    <property type="evidence" value="ECO:0007669"/>
    <property type="project" value="TreeGrafter"/>
</dbReference>
<evidence type="ECO:0008006" key="3">
    <source>
        <dbReference type="Google" id="ProtNLM"/>
    </source>
</evidence>
<evidence type="ECO:0000256" key="1">
    <source>
        <dbReference type="ARBA" id="ARBA00022679"/>
    </source>
</evidence>
<evidence type="ECO:0000313" key="2">
    <source>
        <dbReference type="EMBL" id="QHT09753.1"/>
    </source>
</evidence>
<dbReference type="PANTHER" id="PTHR46401:SF2">
    <property type="entry name" value="GLYCOSYLTRANSFERASE WBBK-RELATED"/>
    <property type="match status" value="1"/>
</dbReference>